<name>A0ABU5I400_9HYPH</name>
<sequence>MRTPPCAFGLARAVSRLRADERGATTVVAALMVPLLIAGIGFGVETSLWYAKQRGLQHAADVAAHAAAIRKNSGADDVGMRAAAHHIAAQSGYAIDDSALFVHSPAISGPNAGDANTVEVTMRIFEGRLFSAILDEEPVTLNARAVAKIDQRSRACVLALDVSRSGAVKVGGSVDITLDGCDIAANSNASDAFDMFGSAALTTGCVHSVGGASATSALNLTECLAIHEHAAAVADPYRDIPEPAATGTCAKDKQGSQKGETVLDPVENHPSGVRAMRFCSGLSLKGDVVMKPGLYIVENGDVTVSPGANVTGAGVTIYLTKGARMKLTGNGALQLSAPSSGPYSGILFFGGRDQAGVEHTIAGTTDSTMQGAVYMPGSDIKFRGNSAVGNGCTQIIGNTVDFNGNSSLGASCTANGGRDIVARASVKIVE</sequence>
<feature type="domain" description="Putative Flp pilus-assembly TadG-like N-terminal" evidence="2">
    <location>
        <begin position="23"/>
        <end position="68"/>
    </location>
</feature>
<reference evidence="3 4" key="1">
    <citation type="submission" date="2023-12" db="EMBL/GenBank/DDBJ databases">
        <title>Description of Novel Strain Fulvimarina sp. 2208YS6-2-32 isolated from Uroteuthis (Photololigo) edulis.</title>
        <authorList>
            <person name="Park J.-S."/>
        </authorList>
    </citation>
    <scope>NUCLEOTIDE SEQUENCE [LARGE SCALE GENOMIC DNA]</scope>
    <source>
        <strain evidence="3 4">2208YS6-2-32</strain>
    </source>
</reference>
<evidence type="ECO:0000256" key="1">
    <source>
        <dbReference type="SAM" id="Phobius"/>
    </source>
</evidence>
<dbReference type="EMBL" id="JAXLPB010000004">
    <property type="protein sequence ID" value="MDY8110117.1"/>
    <property type="molecule type" value="Genomic_DNA"/>
</dbReference>
<evidence type="ECO:0000313" key="3">
    <source>
        <dbReference type="EMBL" id="MDY8110117.1"/>
    </source>
</evidence>
<keyword evidence="4" id="KW-1185">Reference proteome</keyword>
<keyword evidence="1" id="KW-0472">Membrane</keyword>
<dbReference type="RefSeq" id="WP_322187642.1">
    <property type="nucleotide sequence ID" value="NZ_JAXLPB010000004.1"/>
</dbReference>
<dbReference type="InterPro" id="IPR028087">
    <property type="entry name" value="Tad_N"/>
</dbReference>
<proteinExistence type="predicted"/>
<keyword evidence="1" id="KW-0812">Transmembrane</keyword>
<comment type="caution">
    <text evidence="3">The sequence shown here is derived from an EMBL/GenBank/DDBJ whole genome shotgun (WGS) entry which is preliminary data.</text>
</comment>
<evidence type="ECO:0000259" key="2">
    <source>
        <dbReference type="Pfam" id="PF13400"/>
    </source>
</evidence>
<evidence type="ECO:0000313" key="4">
    <source>
        <dbReference type="Proteomes" id="UP001294412"/>
    </source>
</evidence>
<feature type="transmembrane region" description="Helical" evidence="1">
    <location>
        <begin position="29"/>
        <end position="51"/>
    </location>
</feature>
<accession>A0ABU5I400</accession>
<gene>
    <name evidence="3" type="ORF">U0C82_13300</name>
</gene>
<protein>
    <submittedName>
        <fullName evidence="3">Pilus assembly protein TadG-related protein</fullName>
    </submittedName>
</protein>
<keyword evidence="1" id="KW-1133">Transmembrane helix</keyword>
<organism evidence="3 4">
    <name type="scientific">Fulvimarina uroteuthidis</name>
    <dbReference type="NCBI Taxonomy" id="3098149"/>
    <lineage>
        <taxon>Bacteria</taxon>
        <taxon>Pseudomonadati</taxon>
        <taxon>Pseudomonadota</taxon>
        <taxon>Alphaproteobacteria</taxon>
        <taxon>Hyphomicrobiales</taxon>
        <taxon>Aurantimonadaceae</taxon>
        <taxon>Fulvimarina</taxon>
    </lineage>
</organism>
<dbReference type="Proteomes" id="UP001294412">
    <property type="component" value="Unassembled WGS sequence"/>
</dbReference>
<dbReference type="Pfam" id="PF13400">
    <property type="entry name" value="Tad"/>
    <property type="match status" value="1"/>
</dbReference>